<evidence type="ECO:0000313" key="1">
    <source>
        <dbReference type="EMBL" id="MCI97284.1"/>
    </source>
</evidence>
<proteinExistence type="predicted"/>
<dbReference type="AlphaFoldDB" id="A0A392W9H6"/>
<keyword evidence="2" id="KW-1185">Reference proteome</keyword>
<reference evidence="1 2" key="1">
    <citation type="journal article" date="2018" name="Front. Plant Sci.">
        <title>Red Clover (Trifolium pratense) and Zigzag Clover (T. medium) - A Picture of Genomic Similarities and Differences.</title>
        <authorList>
            <person name="Dluhosova J."/>
            <person name="Istvanek J."/>
            <person name="Nedelnik J."/>
            <person name="Repkova J."/>
        </authorList>
    </citation>
    <scope>NUCLEOTIDE SEQUENCE [LARGE SCALE GENOMIC DNA]</scope>
    <source>
        <strain evidence="2">cv. 10/8</strain>
        <tissue evidence="1">Leaf</tissue>
    </source>
</reference>
<sequence>MLEEREVVWLSCDYWLLVVVFVKVEDGDLEV</sequence>
<feature type="non-terminal residue" evidence="1">
    <location>
        <position position="31"/>
    </location>
</feature>
<accession>A0A392W9H6</accession>
<dbReference type="EMBL" id="LXQA011438699">
    <property type="protein sequence ID" value="MCI97284.1"/>
    <property type="molecule type" value="Genomic_DNA"/>
</dbReference>
<evidence type="ECO:0000313" key="2">
    <source>
        <dbReference type="Proteomes" id="UP000265520"/>
    </source>
</evidence>
<organism evidence="1 2">
    <name type="scientific">Trifolium medium</name>
    <dbReference type="NCBI Taxonomy" id="97028"/>
    <lineage>
        <taxon>Eukaryota</taxon>
        <taxon>Viridiplantae</taxon>
        <taxon>Streptophyta</taxon>
        <taxon>Embryophyta</taxon>
        <taxon>Tracheophyta</taxon>
        <taxon>Spermatophyta</taxon>
        <taxon>Magnoliopsida</taxon>
        <taxon>eudicotyledons</taxon>
        <taxon>Gunneridae</taxon>
        <taxon>Pentapetalae</taxon>
        <taxon>rosids</taxon>
        <taxon>fabids</taxon>
        <taxon>Fabales</taxon>
        <taxon>Fabaceae</taxon>
        <taxon>Papilionoideae</taxon>
        <taxon>50 kb inversion clade</taxon>
        <taxon>NPAAA clade</taxon>
        <taxon>Hologalegina</taxon>
        <taxon>IRL clade</taxon>
        <taxon>Trifolieae</taxon>
        <taxon>Trifolium</taxon>
    </lineage>
</organism>
<protein>
    <submittedName>
        <fullName evidence="1">Uncharacterized protein</fullName>
    </submittedName>
</protein>
<dbReference type="Proteomes" id="UP000265520">
    <property type="component" value="Unassembled WGS sequence"/>
</dbReference>
<name>A0A392W9H6_9FABA</name>
<comment type="caution">
    <text evidence="1">The sequence shown here is derived from an EMBL/GenBank/DDBJ whole genome shotgun (WGS) entry which is preliminary data.</text>
</comment>